<organism evidence="4 5">
    <name type="scientific">Nocardioides islandensis</name>
    <dbReference type="NCBI Taxonomy" id="433663"/>
    <lineage>
        <taxon>Bacteria</taxon>
        <taxon>Bacillati</taxon>
        <taxon>Actinomycetota</taxon>
        <taxon>Actinomycetes</taxon>
        <taxon>Propionibacteriales</taxon>
        <taxon>Nocardioidaceae</taxon>
        <taxon>Nocardioides</taxon>
    </lineage>
</organism>
<dbReference type="InterPro" id="IPR027417">
    <property type="entry name" value="P-loop_NTPase"/>
</dbReference>
<evidence type="ECO:0000313" key="5">
    <source>
        <dbReference type="Proteomes" id="UP000640489"/>
    </source>
</evidence>
<keyword evidence="2" id="KW-0067">ATP-binding</keyword>
<dbReference type="Pfam" id="PF00196">
    <property type="entry name" value="GerE"/>
    <property type="match status" value="1"/>
</dbReference>
<keyword evidence="1" id="KW-0547">Nucleotide-binding</keyword>
<dbReference type="SUPFAM" id="SSF52540">
    <property type="entry name" value="P-loop containing nucleoside triphosphate hydrolases"/>
    <property type="match status" value="1"/>
</dbReference>
<dbReference type="InterPro" id="IPR016032">
    <property type="entry name" value="Sig_transdc_resp-reg_C-effctor"/>
</dbReference>
<evidence type="ECO:0000313" key="4">
    <source>
        <dbReference type="EMBL" id="MBF4761721.1"/>
    </source>
</evidence>
<evidence type="ECO:0000259" key="3">
    <source>
        <dbReference type="PROSITE" id="PS50043"/>
    </source>
</evidence>
<dbReference type="RefSeq" id="WP_194704917.1">
    <property type="nucleotide sequence ID" value="NZ_JADKPN010000001.1"/>
</dbReference>
<dbReference type="Proteomes" id="UP000640489">
    <property type="component" value="Unassembled WGS sequence"/>
</dbReference>
<dbReference type="PRINTS" id="PR00038">
    <property type="entry name" value="HTHLUXR"/>
</dbReference>
<dbReference type="CDD" id="cd06170">
    <property type="entry name" value="LuxR_C_like"/>
    <property type="match status" value="1"/>
</dbReference>
<dbReference type="SMART" id="SM00421">
    <property type="entry name" value="HTH_LUXR"/>
    <property type="match status" value="1"/>
</dbReference>
<dbReference type="GO" id="GO:0004016">
    <property type="term" value="F:adenylate cyclase activity"/>
    <property type="evidence" value="ECO:0007669"/>
    <property type="project" value="TreeGrafter"/>
</dbReference>
<reference evidence="4" key="1">
    <citation type="submission" date="2020-11" db="EMBL/GenBank/DDBJ databases">
        <title>Nocardioides sp. nov., isolated from Soil of Cynanchum wilfordii Hemsley rhizosphere.</title>
        <authorList>
            <person name="Lee J.-S."/>
            <person name="Suh M.K."/>
            <person name="Kim J.-S."/>
        </authorList>
    </citation>
    <scope>NUCLEOTIDE SEQUENCE</scope>
    <source>
        <strain evidence="4">KCTC 19275</strain>
    </source>
</reference>
<feature type="domain" description="HTH luxR-type" evidence="3">
    <location>
        <begin position="911"/>
        <end position="976"/>
    </location>
</feature>
<dbReference type="PROSITE" id="PS00622">
    <property type="entry name" value="HTH_LUXR_1"/>
    <property type="match status" value="1"/>
</dbReference>
<dbReference type="EMBL" id="JADKPN010000001">
    <property type="protein sequence ID" value="MBF4761721.1"/>
    <property type="molecule type" value="Genomic_DNA"/>
</dbReference>
<sequence>MAPVSLAPFVGRDAELEELSSRLGISASGGGIVLLAGDAGVGKTRLLTALRDRALAAGWQVVAGHCLDFADSALPYLPFSEILGRFQTSSPDLVAEVAGHHPALHRLAPGRRMIDEAGDGGVTTIDKAALFEAVHALFEAAAEQQPLVLVVEDLHWADQSNRDLMSFLFTRPFSQPVALVASYRSDDLHRKHPLRAKLAEWSRFQGVHRMSLEPLDPADVRALVAGLSDGGTALTPDEVAMIVERADGNAFFVEELVGAASGTHDSALPADLAEVLLVRLDRLDENARLVVRAASVAGRRVTHELLSVAAALDDAALDEGLRMAVERNVLVASDRHYAFRHALLGEAVYDDLLPGERVRLHARYAAAIRDGRARGTAAELARHAMLAHDDETALTASIQAGHEAAAVGGPDEAAQHFERALRLLSGLAKTGETGRSGVDRAKLAVDTAEALTSSGHPERAAALLAEQLTCLPDDAPPASRGALLAARAVALTAIETEEDPPAISEEAVRITPEDDRLARAKVLAAHAHVLAIAWRHQEAQQVGLDALALADQLNRSDLAAEAITTLSGLRLGASKERLREALREAIDRTVEAGNIHAEMRGRYLLARSYQDWGELDDAESWFRSAVERAEAAGVEWAPYASGSRWHLTWVLLTRGDWEGVLRITDLSASHPPPMARGMFAGLRAVVRVARGEDVLDELSALRPMWRLDGALAVHAAAQEILLAARDGDVERARTTYDDVVTAIAAIWHPWFDGRVRMAALVVEAIAAAVPRASAAERPALLELTDQMLADGHQVLDRYTNPDKQWGPEGHAWLARLDAEVQRVRWLAGADDAPTVEVLVKGWREVVDLFAAFGDVYELARARVVLATVLRAAGEAAEAREVADRAREAARALGATPLIDQLRAVGSAPTRHEAGDDTLTPRETEILQLVAAGRTNGEIGKQLFISAKTVSVHVSNILGKLGAAGRTEAAAIARRRGLVD</sequence>
<dbReference type="SUPFAM" id="SSF48452">
    <property type="entry name" value="TPR-like"/>
    <property type="match status" value="1"/>
</dbReference>
<protein>
    <submittedName>
        <fullName evidence="4">AAA family ATPase</fullName>
    </submittedName>
</protein>
<dbReference type="InterPro" id="IPR011990">
    <property type="entry name" value="TPR-like_helical_dom_sf"/>
</dbReference>
<accession>A0A930VBV5</accession>
<dbReference type="Gene3D" id="1.10.10.10">
    <property type="entry name" value="Winged helix-like DNA-binding domain superfamily/Winged helix DNA-binding domain"/>
    <property type="match status" value="1"/>
</dbReference>
<dbReference type="GO" id="GO:0003677">
    <property type="term" value="F:DNA binding"/>
    <property type="evidence" value="ECO:0007669"/>
    <property type="project" value="InterPro"/>
</dbReference>
<name>A0A930VBV5_9ACTN</name>
<dbReference type="InterPro" id="IPR000792">
    <property type="entry name" value="Tscrpt_reg_LuxR_C"/>
</dbReference>
<dbReference type="PANTHER" id="PTHR16305">
    <property type="entry name" value="TESTICULAR SOLUBLE ADENYLYL CYCLASE"/>
    <property type="match status" value="1"/>
</dbReference>
<dbReference type="GO" id="GO:0006355">
    <property type="term" value="P:regulation of DNA-templated transcription"/>
    <property type="evidence" value="ECO:0007669"/>
    <property type="project" value="InterPro"/>
</dbReference>
<comment type="caution">
    <text evidence="4">The sequence shown here is derived from an EMBL/GenBank/DDBJ whole genome shotgun (WGS) entry which is preliminary data.</text>
</comment>
<dbReference type="Pfam" id="PF13191">
    <property type="entry name" value="AAA_16"/>
    <property type="match status" value="1"/>
</dbReference>
<dbReference type="InterPro" id="IPR041664">
    <property type="entry name" value="AAA_16"/>
</dbReference>
<dbReference type="Gene3D" id="1.25.40.10">
    <property type="entry name" value="Tetratricopeptide repeat domain"/>
    <property type="match status" value="1"/>
</dbReference>
<proteinExistence type="predicted"/>
<dbReference type="SUPFAM" id="SSF46894">
    <property type="entry name" value="C-terminal effector domain of the bipartite response regulators"/>
    <property type="match status" value="1"/>
</dbReference>
<dbReference type="Gene3D" id="3.40.50.300">
    <property type="entry name" value="P-loop containing nucleotide triphosphate hydrolases"/>
    <property type="match status" value="1"/>
</dbReference>
<gene>
    <name evidence="4" type="ORF">ISU07_01160</name>
</gene>
<dbReference type="AlphaFoldDB" id="A0A930VBV5"/>
<dbReference type="GO" id="GO:0005737">
    <property type="term" value="C:cytoplasm"/>
    <property type="evidence" value="ECO:0007669"/>
    <property type="project" value="TreeGrafter"/>
</dbReference>
<dbReference type="PANTHER" id="PTHR16305:SF35">
    <property type="entry name" value="TRANSCRIPTIONAL ACTIVATOR DOMAIN"/>
    <property type="match status" value="1"/>
</dbReference>
<dbReference type="PROSITE" id="PS50043">
    <property type="entry name" value="HTH_LUXR_2"/>
    <property type="match status" value="1"/>
</dbReference>
<dbReference type="InterPro" id="IPR036388">
    <property type="entry name" value="WH-like_DNA-bd_sf"/>
</dbReference>
<evidence type="ECO:0000256" key="1">
    <source>
        <dbReference type="ARBA" id="ARBA00022741"/>
    </source>
</evidence>
<keyword evidence="5" id="KW-1185">Reference proteome</keyword>
<evidence type="ECO:0000256" key="2">
    <source>
        <dbReference type="ARBA" id="ARBA00022840"/>
    </source>
</evidence>
<dbReference type="GO" id="GO:0005524">
    <property type="term" value="F:ATP binding"/>
    <property type="evidence" value="ECO:0007669"/>
    <property type="project" value="UniProtKB-KW"/>
</dbReference>